<feature type="region of interest" description="Disordered" evidence="1">
    <location>
        <begin position="252"/>
        <end position="273"/>
    </location>
</feature>
<keyword evidence="3" id="KW-1185">Reference proteome</keyword>
<organism evidence="2 3">
    <name type="scientific">Fibroporia radiculosa</name>
    <dbReference type="NCBI Taxonomy" id="599839"/>
    <lineage>
        <taxon>Eukaryota</taxon>
        <taxon>Fungi</taxon>
        <taxon>Dikarya</taxon>
        <taxon>Basidiomycota</taxon>
        <taxon>Agaricomycotina</taxon>
        <taxon>Agaricomycetes</taxon>
        <taxon>Polyporales</taxon>
        <taxon>Fibroporiaceae</taxon>
        <taxon>Fibroporia</taxon>
    </lineage>
</organism>
<evidence type="ECO:0000313" key="3">
    <source>
        <dbReference type="Proteomes" id="UP000006352"/>
    </source>
</evidence>
<dbReference type="HOGENOM" id="CLU_028832_1_0_1"/>
<dbReference type="Proteomes" id="UP000006352">
    <property type="component" value="Unassembled WGS sequence"/>
</dbReference>
<proteinExistence type="predicted"/>
<protein>
    <submittedName>
        <fullName evidence="2">Uncharacterized protein</fullName>
    </submittedName>
</protein>
<name>J4I1S2_9APHY</name>
<dbReference type="GeneID" id="24100633"/>
<dbReference type="OrthoDB" id="2434934at2759"/>
<accession>J4I1S2</accession>
<reference evidence="2 3" key="1">
    <citation type="journal article" date="2012" name="Appl. Environ. Microbiol.">
        <title>Short-read sequencing for genomic analysis of the brown rot fungus Fibroporia radiculosa.</title>
        <authorList>
            <person name="Tang J.D."/>
            <person name="Perkins A.D."/>
            <person name="Sonstegard T.S."/>
            <person name="Schroeder S.G."/>
            <person name="Burgess S.C."/>
            <person name="Diehl S.V."/>
        </authorList>
    </citation>
    <scope>NUCLEOTIDE SEQUENCE [LARGE SCALE GENOMIC DNA]</scope>
    <source>
        <strain evidence="2 3">TFFH 294</strain>
    </source>
</reference>
<feature type="compositionally biased region" description="Polar residues" evidence="1">
    <location>
        <begin position="77"/>
        <end position="89"/>
    </location>
</feature>
<dbReference type="AlphaFoldDB" id="J4I1S2"/>
<evidence type="ECO:0000256" key="1">
    <source>
        <dbReference type="SAM" id="MobiDB-lite"/>
    </source>
</evidence>
<feature type="compositionally biased region" description="Basic and acidic residues" evidence="1">
    <location>
        <begin position="90"/>
        <end position="100"/>
    </location>
</feature>
<feature type="compositionally biased region" description="Polar residues" evidence="1">
    <location>
        <begin position="252"/>
        <end position="270"/>
    </location>
</feature>
<dbReference type="RefSeq" id="XP_012185005.1">
    <property type="nucleotide sequence ID" value="XM_012329615.1"/>
</dbReference>
<gene>
    <name evidence="2" type="ORF">FIBRA_07954</name>
</gene>
<feature type="compositionally biased region" description="Basic and acidic residues" evidence="1">
    <location>
        <begin position="21"/>
        <end position="63"/>
    </location>
</feature>
<feature type="region of interest" description="Disordered" evidence="1">
    <location>
        <begin position="1"/>
        <end position="188"/>
    </location>
</feature>
<evidence type="ECO:0000313" key="2">
    <source>
        <dbReference type="EMBL" id="CCM05722.1"/>
    </source>
</evidence>
<dbReference type="InParanoid" id="J4I1S2"/>
<feature type="region of interest" description="Disordered" evidence="1">
    <location>
        <begin position="471"/>
        <end position="495"/>
    </location>
</feature>
<dbReference type="EMBL" id="HE797202">
    <property type="protein sequence ID" value="CCM05722.1"/>
    <property type="molecule type" value="Genomic_DNA"/>
</dbReference>
<sequence>MAGQPTMLKLFGIRSRSRSPAGEKKEPTSEPPVEHHDAVAGSDHQAESHTSDAEHTPDTHIDAATHSSPLSEAKTPASPSTAGSGGEEQQNSKRPTENAQRRFSWLPLGKGANPEVKPTTQEQEKKPVVEQPASRPTIARTRSEKQAQQSALVLRELIVGPSSTASSKSKSKSKATSGADVDKVKAQLGRPKSANKVIAQLRQLSSSDEPVVVGTGPNGEKLTAVQKGPIHAVCLPYRDAEAHERHFSQLAQNKATTAASAQPPKTTDTKTSVHSVHVESTTTTAEVVSVANASITTLKTVFSEMNLVSLITTPDLGLNGPPDGPGILSGALPTAQIILEGVEQITPQLMALGYATGKAVMPDHAGVHPPTDRMSAITYWWGFEIVLPPPSLEYLQNVPSITHAVINFLTALSLVEGGVREIMPFIRYISQFIDTEFNMIQGEDQGQGVVCAATWIMPAALVPRPWDFSPPPKAASIDTSAEKPTSDTATSTPAIAPANMSVPTIVVASDTQDQKVETAPPQIELTSVPSPSSEVPKATAENEAGPAAIALAA</sequence>
<feature type="region of interest" description="Disordered" evidence="1">
    <location>
        <begin position="511"/>
        <end position="553"/>
    </location>
</feature>
<feature type="compositionally biased region" description="Polar residues" evidence="1">
    <location>
        <begin position="524"/>
        <end position="533"/>
    </location>
</feature>